<gene>
    <name evidence="4" type="ORF">PFISCL1PPCAC_16422</name>
</gene>
<organism evidence="4 5">
    <name type="scientific">Pristionchus fissidentatus</name>
    <dbReference type="NCBI Taxonomy" id="1538716"/>
    <lineage>
        <taxon>Eukaryota</taxon>
        <taxon>Metazoa</taxon>
        <taxon>Ecdysozoa</taxon>
        <taxon>Nematoda</taxon>
        <taxon>Chromadorea</taxon>
        <taxon>Rhabditida</taxon>
        <taxon>Rhabditina</taxon>
        <taxon>Diplogasteromorpha</taxon>
        <taxon>Diplogasteroidea</taxon>
        <taxon>Neodiplogasteridae</taxon>
        <taxon>Pristionchus</taxon>
    </lineage>
</organism>
<name>A0AAV5W470_9BILA</name>
<evidence type="ECO:0000313" key="5">
    <source>
        <dbReference type="Proteomes" id="UP001432322"/>
    </source>
</evidence>
<sequence length="294" mass="33832">MHANSLNYPLVPSLSNSFYSSRPLLTPFLPSDARPARSPPAMASIVGTEIGAGLLAGWSVLLLLMITAAGGAIFILIFRSRKQATKHAERMKKLEAKIVERERLARELDEKAKQEYAELLEKKNKEPEVKRQLPEELVELLAKETAAREEERKAEARKAELLDIEKREREMLKRADKKHWKNERRQREVDEGNLQRPECTGETYKGVRNDLFGVTQVYDTKETTVASKRQQTESDTRGDGKEEEEVDDDKVYGRIPYTIGYDSIRHTVWKDRDSYSRMGMRYGTERCGQLQYPI</sequence>
<feature type="coiled-coil region" evidence="1">
    <location>
        <begin position="91"/>
        <end position="167"/>
    </location>
</feature>
<evidence type="ECO:0000256" key="1">
    <source>
        <dbReference type="SAM" id="Coils"/>
    </source>
</evidence>
<evidence type="ECO:0000256" key="2">
    <source>
        <dbReference type="SAM" id="MobiDB-lite"/>
    </source>
</evidence>
<accession>A0AAV5W470</accession>
<protein>
    <submittedName>
        <fullName evidence="4">Uncharacterized protein</fullName>
    </submittedName>
</protein>
<dbReference type="AlphaFoldDB" id="A0AAV5W470"/>
<evidence type="ECO:0000256" key="3">
    <source>
        <dbReference type="SAM" id="Phobius"/>
    </source>
</evidence>
<dbReference type="EMBL" id="BTSY01000004">
    <property type="protein sequence ID" value="GMT25125.1"/>
    <property type="molecule type" value="Genomic_DNA"/>
</dbReference>
<keyword evidence="5" id="KW-1185">Reference proteome</keyword>
<feature type="compositionally biased region" description="Basic and acidic residues" evidence="2">
    <location>
        <begin position="230"/>
        <end position="240"/>
    </location>
</feature>
<evidence type="ECO:0000313" key="4">
    <source>
        <dbReference type="EMBL" id="GMT25125.1"/>
    </source>
</evidence>
<reference evidence="4" key="1">
    <citation type="submission" date="2023-10" db="EMBL/GenBank/DDBJ databases">
        <title>Genome assembly of Pristionchus species.</title>
        <authorList>
            <person name="Yoshida K."/>
            <person name="Sommer R.J."/>
        </authorList>
    </citation>
    <scope>NUCLEOTIDE SEQUENCE</scope>
    <source>
        <strain evidence="4">RS5133</strain>
    </source>
</reference>
<feature type="transmembrane region" description="Helical" evidence="3">
    <location>
        <begin position="55"/>
        <end position="78"/>
    </location>
</feature>
<keyword evidence="1" id="KW-0175">Coiled coil</keyword>
<keyword evidence="3" id="KW-0812">Transmembrane</keyword>
<comment type="caution">
    <text evidence="4">The sequence shown here is derived from an EMBL/GenBank/DDBJ whole genome shotgun (WGS) entry which is preliminary data.</text>
</comment>
<keyword evidence="3" id="KW-0472">Membrane</keyword>
<dbReference type="Proteomes" id="UP001432322">
    <property type="component" value="Unassembled WGS sequence"/>
</dbReference>
<feature type="region of interest" description="Disordered" evidence="2">
    <location>
        <begin position="223"/>
        <end position="249"/>
    </location>
</feature>
<keyword evidence="3" id="KW-1133">Transmembrane helix</keyword>
<proteinExistence type="predicted"/>